<reference evidence="3" key="1">
    <citation type="journal article" date="2023" name="IScience">
        <title>Live-bearing cockroach genome reveals convergent evolutionary mechanisms linked to viviparity in insects and beyond.</title>
        <authorList>
            <person name="Fouks B."/>
            <person name="Harrison M.C."/>
            <person name="Mikhailova A.A."/>
            <person name="Marchal E."/>
            <person name="English S."/>
            <person name="Carruthers M."/>
            <person name="Jennings E.C."/>
            <person name="Chiamaka E.L."/>
            <person name="Frigard R.A."/>
            <person name="Pippel M."/>
            <person name="Attardo G.M."/>
            <person name="Benoit J.B."/>
            <person name="Bornberg-Bauer E."/>
            <person name="Tobe S.S."/>
        </authorList>
    </citation>
    <scope>NUCLEOTIDE SEQUENCE</scope>
    <source>
        <strain evidence="3">Stay&amp;Tobe</strain>
    </source>
</reference>
<dbReference type="EMBL" id="JASPKZ010002979">
    <property type="protein sequence ID" value="KAJ9594555.1"/>
    <property type="molecule type" value="Genomic_DNA"/>
</dbReference>
<dbReference type="InterPro" id="IPR035940">
    <property type="entry name" value="CAP_sf"/>
</dbReference>
<reference evidence="3" key="2">
    <citation type="submission" date="2023-05" db="EMBL/GenBank/DDBJ databases">
        <authorList>
            <person name="Fouks B."/>
        </authorList>
    </citation>
    <scope>NUCLEOTIDE SEQUENCE</scope>
    <source>
        <strain evidence="3">Stay&amp;Tobe</strain>
        <tissue evidence="3">Testes</tissue>
    </source>
</reference>
<feature type="region of interest" description="Disordered" evidence="1">
    <location>
        <begin position="80"/>
        <end position="119"/>
    </location>
</feature>
<feature type="non-terminal residue" evidence="3">
    <location>
        <position position="250"/>
    </location>
</feature>
<comment type="caution">
    <text evidence="3">The sequence shown here is derived from an EMBL/GenBank/DDBJ whole genome shotgun (WGS) entry which is preliminary data.</text>
</comment>
<name>A0AAD8A9E9_DIPPU</name>
<evidence type="ECO:0000313" key="3">
    <source>
        <dbReference type="EMBL" id="KAJ9594555.1"/>
    </source>
</evidence>
<accession>A0AAD8A9E9</accession>
<dbReference type="Pfam" id="PF00188">
    <property type="entry name" value="CAP"/>
    <property type="match status" value="1"/>
</dbReference>
<dbReference type="Proteomes" id="UP001233999">
    <property type="component" value="Unassembled WGS sequence"/>
</dbReference>
<dbReference type="InterPro" id="IPR014044">
    <property type="entry name" value="CAP_dom"/>
</dbReference>
<dbReference type="AlphaFoldDB" id="A0AAD8A9E9"/>
<protein>
    <recommendedName>
        <fullName evidence="2">SCP domain-containing protein</fullName>
    </recommendedName>
</protein>
<proteinExistence type="predicted"/>
<feature type="domain" description="SCP" evidence="2">
    <location>
        <begin position="149"/>
        <end position="193"/>
    </location>
</feature>
<keyword evidence="4" id="KW-1185">Reference proteome</keyword>
<sequence>QTFICLLHFQINLNGQNNCKILCSPKSDFHIVEIGIEPKFETVTRETVETYRGNRPERVTTSEKRDVFQNLPEEFRNALQKEQNGSTRSIVVNGAAKEKTRSRSPSISPDRPSSVAKQKSESKFNLCKTKCKIENDTVGAEGDFTAECLKAHNEYREKHGVPPLKLNKKLCKYSEEWAKRLATRGTLRTSSKFRLWRKYILQSLQSSGMGVTAKELGVAVAKSRTAFHQHVKWKISYFLGNDLDQSPNTR</sequence>
<dbReference type="GO" id="GO:0005576">
    <property type="term" value="C:extracellular region"/>
    <property type="evidence" value="ECO:0007669"/>
    <property type="project" value="UniProtKB-SubCell"/>
</dbReference>
<feature type="compositionally biased region" description="Low complexity" evidence="1">
    <location>
        <begin position="103"/>
        <end position="114"/>
    </location>
</feature>
<evidence type="ECO:0000256" key="1">
    <source>
        <dbReference type="SAM" id="MobiDB-lite"/>
    </source>
</evidence>
<organism evidence="3 4">
    <name type="scientific">Diploptera punctata</name>
    <name type="common">Pacific beetle cockroach</name>
    <dbReference type="NCBI Taxonomy" id="6984"/>
    <lineage>
        <taxon>Eukaryota</taxon>
        <taxon>Metazoa</taxon>
        <taxon>Ecdysozoa</taxon>
        <taxon>Arthropoda</taxon>
        <taxon>Hexapoda</taxon>
        <taxon>Insecta</taxon>
        <taxon>Pterygota</taxon>
        <taxon>Neoptera</taxon>
        <taxon>Polyneoptera</taxon>
        <taxon>Dictyoptera</taxon>
        <taxon>Blattodea</taxon>
        <taxon>Blaberoidea</taxon>
        <taxon>Blaberidae</taxon>
        <taxon>Diplopterinae</taxon>
        <taxon>Diploptera</taxon>
    </lineage>
</organism>
<gene>
    <name evidence="3" type="ORF">L9F63_027462</name>
</gene>
<feature type="non-terminal residue" evidence="3">
    <location>
        <position position="1"/>
    </location>
</feature>
<dbReference type="Gene3D" id="3.40.33.10">
    <property type="entry name" value="CAP"/>
    <property type="match status" value="1"/>
</dbReference>
<feature type="compositionally biased region" description="Polar residues" evidence="1">
    <location>
        <begin position="80"/>
        <end position="90"/>
    </location>
</feature>
<dbReference type="SUPFAM" id="SSF55797">
    <property type="entry name" value="PR-1-like"/>
    <property type="match status" value="1"/>
</dbReference>
<evidence type="ECO:0000313" key="4">
    <source>
        <dbReference type="Proteomes" id="UP001233999"/>
    </source>
</evidence>
<evidence type="ECO:0000259" key="2">
    <source>
        <dbReference type="Pfam" id="PF00188"/>
    </source>
</evidence>